<feature type="transmembrane region" description="Helical" evidence="7">
    <location>
        <begin position="12"/>
        <end position="30"/>
    </location>
</feature>
<dbReference type="InterPro" id="IPR050291">
    <property type="entry name" value="CDF_Transporter"/>
</dbReference>
<dbReference type="InterPro" id="IPR002524">
    <property type="entry name" value="Cation_efflux"/>
</dbReference>
<dbReference type="Pfam" id="PF01545">
    <property type="entry name" value="Cation_efflux"/>
    <property type="match status" value="1"/>
</dbReference>
<evidence type="ECO:0000256" key="7">
    <source>
        <dbReference type="SAM" id="Phobius"/>
    </source>
</evidence>
<dbReference type="InterPro" id="IPR036837">
    <property type="entry name" value="Cation_efflux_CTD_sf"/>
</dbReference>
<feature type="transmembrane region" description="Helical" evidence="7">
    <location>
        <begin position="84"/>
        <end position="103"/>
    </location>
</feature>
<feature type="transmembrane region" description="Helical" evidence="7">
    <location>
        <begin position="158"/>
        <end position="177"/>
    </location>
</feature>
<keyword evidence="5 7" id="KW-1133">Transmembrane helix</keyword>
<keyword evidence="6 7" id="KW-0472">Membrane</keyword>
<keyword evidence="4 7" id="KW-0812">Transmembrane</keyword>
<dbReference type="PROSITE" id="PS51257">
    <property type="entry name" value="PROKAR_LIPOPROTEIN"/>
    <property type="match status" value="1"/>
</dbReference>
<dbReference type="NCBIfam" id="TIGR01297">
    <property type="entry name" value="CDF"/>
    <property type="match status" value="1"/>
</dbReference>
<dbReference type="InterPro" id="IPR058533">
    <property type="entry name" value="Cation_efflux_TM"/>
</dbReference>
<accession>A0ABT4GDQ1</accession>
<evidence type="ECO:0000256" key="5">
    <source>
        <dbReference type="ARBA" id="ARBA00022989"/>
    </source>
</evidence>
<keyword evidence="11" id="KW-1185">Reference proteome</keyword>
<name>A0ABT4GDQ1_9BACL</name>
<protein>
    <submittedName>
        <fullName evidence="10">Cation diffusion facilitator family transporter</fullName>
    </submittedName>
</protein>
<dbReference type="PANTHER" id="PTHR43840:SF15">
    <property type="entry name" value="MITOCHONDRIAL METAL TRANSPORTER 1-RELATED"/>
    <property type="match status" value="1"/>
</dbReference>
<comment type="similarity">
    <text evidence="2">Belongs to the cation diffusion facilitator (CDF) transporter (TC 2.A.4) family.</text>
</comment>
<dbReference type="Proteomes" id="UP001527099">
    <property type="component" value="Unassembled WGS sequence"/>
</dbReference>
<organism evidence="10 11">
    <name type="scientific">Paenibacillus alginolyticus</name>
    <dbReference type="NCBI Taxonomy" id="59839"/>
    <lineage>
        <taxon>Bacteria</taxon>
        <taxon>Bacillati</taxon>
        <taxon>Bacillota</taxon>
        <taxon>Bacilli</taxon>
        <taxon>Bacillales</taxon>
        <taxon>Paenibacillaceae</taxon>
        <taxon>Paenibacillus</taxon>
    </lineage>
</organism>
<evidence type="ECO:0000256" key="3">
    <source>
        <dbReference type="ARBA" id="ARBA00022448"/>
    </source>
</evidence>
<dbReference type="SUPFAM" id="SSF160240">
    <property type="entry name" value="Cation efflux protein cytoplasmic domain-like"/>
    <property type="match status" value="1"/>
</dbReference>
<gene>
    <name evidence="10" type="ORF">M5X19_15205</name>
</gene>
<dbReference type="InterPro" id="IPR027469">
    <property type="entry name" value="Cation_efflux_TMD_sf"/>
</dbReference>
<comment type="subcellular location">
    <subcellularLocation>
        <location evidence="1">Membrane</location>
        <topology evidence="1">Multi-pass membrane protein</topology>
    </subcellularLocation>
</comment>
<feature type="transmembrane region" description="Helical" evidence="7">
    <location>
        <begin position="115"/>
        <end position="138"/>
    </location>
</feature>
<evidence type="ECO:0000259" key="8">
    <source>
        <dbReference type="Pfam" id="PF01545"/>
    </source>
</evidence>
<dbReference type="RefSeq" id="WP_268616005.1">
    <property type="nucleotide sequence ID" value="NZ_JAMDMX010000046.1"/>
</dbReference>
<feature type="domain" description="Cation efflux protein transmembrane" evidence="8">
    <location>
        <begin position="13"/>
        <end position="209"/>
    </location>
</feature>
<dbReference type="EMBL" id="JAMDMX010000046">
    <property type="protein sequence ID" value="MCY9694239.1"/>
    <property type="molecule type" value="Genomic_DNA"/>
</dbReference>
<comment type="caution">
    <text evidence="10">The sequence shown here is derived from an EMBL/GenBank/DDBJ whole genome shotgun (WGS) entry which is preliminary data.</text>
</comment>
<evidence type="ECO:0000259" key="9">
    <source>
        <dbReference type="Pfam" id="PF16916"/>
    </source>
</evidence>
<keyword evidence="3" id="KW-0813">Transport</keyword>
<dbReference type="PANTHER" id="PTHR43840">
    <property type="entry name" value="MITOCHONDRIAL METAL TRANSPORTER 1-RELATED"/>
    <property type="match status" value="1"/>
</dbReference>
<feature type="domain" description="Cation efflux protein cytoplasmic" evidence="9">
    <location>
        <begin position="219"/>
        <end position="295"/>
    </location>
</feature>
<evidence type="ECO:0000313" key="10">
    <source>
        <dbReference type="EMBL" id="MCY9694239.1"/>
    </source>
</evidence>
<evidence type="ECO:0000256" key="1">
    <source>
        <dbReference type="ARBA" id="ARBA00004141"/>
    </source>
</evidence>
<dbReference type="Gene3D" id="3.30.70.1350">
    <property type="entry name" value="Cation efflux protein, cytoplasmic domain"/>
    <property type="match status" value="1"/>
</dbReference>
<dbReference type="Gene3D" id="1.20.1510.10">
    <property type="entry name" value="Cation efflux protein transmembrane domain"/>
    <property type="match status" value="1"/>
</dbReference>
<feature type="transmembrane region" description="Helical" evidence="7">
    <location>
        <begin position="183"/>
        <end position="205"/>
    </location>
</feature>
<dbReference type="InterPro" id="IPR027470">
    <property type="entry name" value="Cation_efflux_CTD"/>
</dbReference>
<reference evidence="10 11" key="1">
    <citation type="submission" date="2022-05" db="EMBL/GenBank/DDBJ databases">
        <title>Genome Sequencing of Bee-Associated Microbes.</title>
        <authorList>
            <person name="Dunlap C."/>
        </authorList>
    </citation>
    <scope>NUCLEOTIDE SEQUENCE [LARGE SCALE GENOMIC DNA]</scope>
    <source>
        <strain evidence="10 11">NRRL B-14421</strain>
    </source>
</reference>
<evidence type="ECO:0000313" key="11">
    <source>
        <dbReference type="Proteomes" id="UP001527099"/>
    </source>
</evidence>
<dbReference type="SUPFAM" id="SSF161111">
    <property type="entry name" value="Cation efflux protein transmembrane domain-like"/>
    <property type="match status" value="1"/>
</dbReference>
<sequence length="317" mass="35232">MIDERFQKTELTVWVGIAGNVALACLKVIAGFMSQSRALLADAVHSASEAVSSVEALIKLRTVEAVPQEAYPNRQDKKVSITSVLLSMVILVLGVELGISTIKSLWIDVEHAPKVYALVAIGISLLVKEIMFQCTYRLGKRLGSQELIANSWGHRSDIYSSIVALIGVLGALMGNYLKLSFLYYLDSLAGLFISLMVLKMGYSLLKEALHTKKDYVLLQEDAAEMIAAVQMIKGVITVDDLQAREHGHYVVVDIKISVNPRVTVWEGHEVSKKIKQQLMKRFHHVSDVFVQVNPYDAGYPYKNNTDTELNEFPSVIH</sequence>
<evidence type="ECO:0000256" key="6">
    <source>
        <dbReference type="ARBA" id="ARBA00023136"/>
    </source>
</evidence>
<evidence type="ECO:0000256" key="2">
    <source>
        <dbReference type="ARBA" id="ARBA00008114"/>
    </source>
</evidence>
<evidence type="ECO:0000256" key="4">
    <source>
        <dbReference type="ARBA" id="ARBA00022692"/>
    </source>
</evidence>
<dbReference type="Pfam" id="PF16916">
    <property type="entry name" value="ZT_dimer"/>
    <property type="match status" value="1"/>
</dbReference>
<proteinExistence type="inferred from homology"/>